<name>A0A0G4IY85_PLABS</name>
<gene>
    <name evidence="1" type="ORF">PBRA_008014</name>
    <name evidence="2" type="ORF">PLBR_LOCUS2277</name>
</gene>
<evidence type="ECO:0000313" key="3">
    <source>
        <dbReference type="Proteomes" id="UP000039324"/>
    </source>
</evidence>
<dbReference type="Proteomes" id="UP000039324">
    <property type="component" value="Unassembled WGS sequence"/>
</dbReference>
<dbReference type="EMBL" id="OVEO01000003">
    <property type="protein sequence ID" value="SPQ95062.1"/>
    <property type="molecule type" value="Genomic_DNA"/>
</dbReference>
<dbReference type="AlphaFoldDB" id="A0A0G4IY85"/>
<accession>A0A0G4IY85</accession>
<proteinExistence type="predicted"/>
<protein>
    <submittedName>
        <fullName evidence="1">Uncharacterized protein</fullName>
    </submittedName>
</protein>
<organism evidence="1 3">
    <name type="scientific">Plasmodiophora brassicae</name>
    <name type="common">Clubroot disease agent</name>
    <dbReference type="NCBI Taxonomy" id="37360"/>
    <lineage>
        <taxon>Eukaryota</taxon>
        <taxon>Sar</taxon>
        <taxon>Rhizaria</taxon>
        <taxon>Endomyxa</taxon>
        <taxon>Phytomyxea</taxon>
        <taxon>Plasmodiophorida</taxon>
        <taxon>Plasmodiophoridae</taxon>
        <taxon>Plasmodiophora</taxon>
    </lineage>
</organism>
<sequence>MLARRAVPCRRWAPRRQASLDVEEQGRQYRAFLRRVYYVQKAYARILLARGYSPAQIVDLVDRVVLEGAEPIVDVRELEDRIIFERLRDLRIAYFGLANEDTERHGSLT</sequence>
<geneLocation type="mitochondrion" evidence="2"/>
<reference evidence="2 4" key="2">
    <citation type="submission" date="2018-03" db="EMBL/GenBank/DDBJ databases">
        <authorList>
            <person name="Fogelqvist J."/>
        </authorList>
    </citation>
    <scope>NUCLEOTIDE SEQUENCE [LARGE SCALE GENOMIC DNA]</scope>
</reference>
<keyword evidence="2" id="KW-0496">Mitochondrion</keyword>
<keyword evidence="3" id="KW-1185">Reference proteome</keyword>
<evidence type="ECO:0000313" key="4">
    <source>
        <dbReference type="Proteomes" id="UP000290189"/>
    </source>
</evidence>
<dbReference type="EMBL" id="CDSF01000100">
    <property type="protein sequence ID" value="CEP00280.1"/>
    <property type="molecule type" value="Genomic_DNA"/>
</dbReference>
<evidence type="ECO:0000313" key="2">
    <source>
        <dbReference type="EMBL" id="SPQ95062.1"/>
    </source>
</evidence>
<evidence type="ECO:0000313" key="1">
    <source>
        <dbReference type="EMBL" id="CEP00280.1"/>
    </source>
</evidence>
<dbReference type="Proteomes" id="UP000290189">
    <property type="component" value="Unassembled WGS sequence"/>
</dbReference>
<reference evidence="1 3" key="1">
    <citation type="submission" date="2015-02" db="EMBL/GenBank/DDBJ databases">
        <authorList>
            <person name="Chooi Y.-H."/>
        </authorList>
    </citation>
    <scope>NUCLEOTIDE SEQUENCE [LARGE SCALE GENOMIC DNA]</scope>
    <source>
        <strain evidence="1">E3</strain>
    </source>
</reference>